<dbReference type="SUPFAM" id="SSF56112">
    <property type="entry name" value="Protein kinase-like (PK-like)"/>
    <property type="match status" value="1"/>
</dbReference>
<keyword evidence="7" id="KW-0067">ATP-binding</keyword>
<dbReference type="CDD" id="cd00051">
    <property type="entry name" value="EFh"/>
    <property type="match status" value="1"/>
</dbReference>
<dbReference type="InterPro" id="IPR002048">
    <property type="entry name" value="EF_hand_dom"/>
</dbReference>
<dbReference type="EMBL" id="JATAAI010000026">
    <property type="protein sequence ID" value="KAK1737114.1"/>
    <property type="molecule type" value="Genomic_DNA"/>
</dbReference>
<evidence type="ECO:0000256" key="6">
    <source>
        <dbReference type="ARBA" id="ARBA00022837"/>
    </source>
</evidence>
<evidence type="ECO:0000256" key="3">
    <source>
        <dbReference type="ARBA" id="ARBA00022679"/>
    </source>
</evidence>
<keyword evidence="4" id="KW-0547">Nucleotide-binding</keyword>
<dbReference type="PANTHER" id="PTHR24349">
    <property type="entry name" value="SERINE/THREONINE-PROTEIN KINASE"/>
    <property type="match status" value="1"/>
</dbReference>
<evidence type="ECO:0000256" key="2">
    <source>
        <dbReference type="ARBA" id="ARBA00022527"/>
    </source>
</evidence>
<evidence type="ECO:0000259" key="10">
    <source>
        <dbReference type="PROSITE" id="PS50222"/>
    </source>
</evidence>
<evidence type="ECO:0000256" key="7">
    <source>
        <dbReference type="ARBA" id="ARBA00022840"/>
    </source>
</evidence>
<feature type="domain" description="EF-hand" evidence="10">
    <location>
        <begin position="319"/>
        <end position="354"/>
    </location>
</feature>
<evidence type="ECO:0000256" key="4">
    <source>
        <dbReference type="ARBA" id="ARBA00022741"/>
    </source>
</evidence>
<dbReference type="AlphaFoldDB" id="A0AAD9D8W3"/>
<keyword evidence="5 11" id="KW-0418">Kinase</keyword>
<accession>A0AAD9D8W3</accession>
<dbReference type="InterPro" id="IPR011009">
    <property type="entry name" value="Kinase-like_dom_sf"/>
</dbReference>
<evidence type="ECO:0000313" key="11">
    <source>
        <dbReference type="EMBL" id="KAK1737114.1"/>
    </source>
</evidence>
<dbReference type="GO" id="GO:0005524">
    <property type="term" value="F:ATP binding"/>
    <property type="evidence" value="ECO:0007669"/>
    <property type="project" value="UniProtKB-KW"/>
</dbReference>
<keyword evidence="6" id="KW-0106">Calcium</keyword>
<feature type="domain" description="EF-hand" evidence="10">
    <location>
        <begin position="355"/>
        <end position="388"/>
    </location>
</feature>
<dbReference type="Pfam" id="PF13499">
    <property type="entry name" value="EF-hand_7"/>
    <property type="match status" value="2"/>
</dbReference>
<organism evidence="11 12">
    <name type="scientific">Skeletonema marinoi</name>
    <dbReference type="NCBI Taxonomy" id="267567"/>
    <lineage>
        <taxon>Eukaryota</taxon>
        <taxon>Sar</taxon>
        <taxon>Stramenopiles</taxon>
        <taxon>Ochrophyta</taxon>
        <taxon>Bacillariophyta</taxon>
        <taxon>Coscinodiscophyceae</taxon>
        <taxon>Thalassiosirophycidae</taxon>
        <taxon>Thalassiosirales</taxon>
        <taxon>Skeletonemataceae</taxon>
        <taxon>Skeletonema</taxon>
        <taxon>Skeletonema marinoi-dohrnii complex</taxon>
    </lineage>
</organism>
<dbReference type="SMART" id="SM00054">
    <property type="entry name" value="EFh"/>
    <property type="match status" value="3"/>
</dbReference>
<dbReference type="InterPro" id="IPR018247">
    <property type="entry name" value="EF_Hand_1_Ca_BS"/>
</dbReference>
<dbReference type="Proteomes" id="UP001224775">
    <property type="component" value="Unassembled WGS sequence"/>
</dbReference>
<comment type="caution">
    <text evidence="11">The sequence shown here is derived from an EMBL/GenBank/DDBJ whole genome shotgun (WGS) entry which is preliminary data.</text>
</comment>
<dbReference type="Pfam" id="PF00069">
    <property type="entry name" value="Pkinase"/>
    <property type="match status" value="1"/>
</dbReference>
<gene>
    <name evidence="11" type="ORF">QTG54_011981</name>
</gene>
<dbReference type="InterPro" id="IPR011992">
    <property type="entry name" value="EF-hand-dom_pair"/>
</dbReference>
<reference evidence="11" key="1">
    <citation type="submission" date="2023-06" db="EMBL/GenBank/DDBJ databases">
        <title>Survivors Of The Sea: Transcriptome response of Skeletonema marinoi to long-term dormancy.</title>
        <authorList>
            <person name="Pinder M.I.M."/>
            <person name="Kourtchenko O."/>
            <person name="Robertson E.K."/>
            <person name="Larsson T."/>
            <person name="Maumus F."/>
            <person name="Osuna-Cruz C.M."/>
            <person name="Vancaester E."/>
            <person name="Stenow R."/>
            <person name="Vandepoele K."/>
            <person name="Ploug H."/>
            <person name="Bruchert V."/>
            <person name="Godhe A."/>
            <person name="Topel M."/>
        </authorList>
    </citation>
    <scope>NUCLEOTIDE SEQUENCE</scope>
    <source>
        <strain evidence="11">R05AC</strain>
    </source>
</reference>
<protein>
    <submittedName>
        <fullName evidence="11">Serine/threonine-protein kinase</fullName>
        <ecNumber evidence="11">2.7.11.-</ecNumber>
    </submittedName>
</protein>
<comment type="similarity">
    <text evidence="8">Belongs to the protein kinase superfamily. Ser/Thr protein kinase family. CDPK subfamily.</text>
</comment>
<evidence type="ECO:0000313" key="12">
    <source>
        <dbReference type="Proteomes" id="UP001224775"/>
    </source>
</evidence>
<dbReference type="EC" id="2.7.11.-" evidence="11"/>
<dbReference type="PROSITE" id="PS00108">
    <property type="entry name" value="PROTEIN_KINASE_ST"/>
    <property type="match status" value="1"/>
</dbReference>
<dbReference type="PROSITE" id="PS50011">
    <property type="entry name" value="PROTEIN_KINASE_DOM"/>
    <property type="match status" value="1"/>
</dbReference>
<keyword evidence="2" id="KW-0723">Serine/threonine-protein kinase</keyword>
<comment type="cofactor">
    <cofactor evidence="1">
        <name>Mg(2+)</name>
        <dbReference type="ChEBI" id="CHEBI:18420"/>
    </cofactor>
</comment>
<dbReference type="GO" id="GO:0004674">
    <property type="term" value="F:protein serine/threonine kinase activity"/>
    <property type="evidence" value="ECO:0007669"/>
    <property type="project" value="UniProtKB-KW"/>
</dbReference>
<dbReference type="InterPro" id="IPR000719">
    <property type="entry name" value="Prot_kinase_dom"/>
</dbReference>
<dbReference type="PROSITE" id="PS00018">
    <property type="entry name" value="EF_HAND_1"/>
    <property type="match status" value="3"/>
</dbReference>
<sequence>MYDVFEDDDEYWLSMELIEGGEVFEHLISHGAYSEIVAATFLRQFAEALAFMHSAGVVHADLKPENLMLSCWNEEEAEVKLVDFGCALIVSEDGIDEKLCPSTPAYDPPEKIINDSAPNFQSDVWAAGCILYIILTGTHPFDKNNDVTDEEIKDKLTSIGTGKTDLSREANDCREIQEEHMGARSHGIVGILDKSHKRLELYWQRELRKSIFKKFGDGLDEEKLREVFQQIDSDGNGKLDLEELTKVLQSVGAKKKDIHNIFNAANLEKKDGISFEEFRSVVLSNEPSELKDRQHYQKAFRTIMRKQLELQQKGKMTLSWRAAARRLFASMDLDHNGTLDCYELRTLLRKLGVEEKDISFLVASVDLNKDGSISFDEFSKVIFRAQKGRIIT</sequence>
<dbReference type="InterPro" id="IPR050205">
    <property type="entry name" value="CDPK_Ser/Thr_kinases"/>
</dbReference>
<evidence type="ECO:0000256" key="5">
    <source>
        <dbReference type="ARBA" id="ARBA00022777"/>
    </source>
</evidence>
<feature type="domain" description="Protein kinase" evidence="9">
    <location>
        <begin position="1"/>
        <end position="262"/>
    </location>
</feature>
<evidence type="ECO:0000259" key="9">
    <source>
        <dbReference type="PROSITE" id="PS50011"/>
    </source>
</evidence>
<keyword evidence="12" id="KW-1185">Reference proteome</keyword>
<evidence type="ECO:0000256" key="8">
    <source>
        <dbReference type="ARBA" id="ARBA00024334"/>
    </source>
</evidence>
<feature type="domain" description="EF-hand" evidence="10">
    <location>
        <begin position="219"/>
        <end position="254"/>
    </location>
</feature>
<proteinExistence type="inferred from homology"/>
<dbReference type="SUPFAM" id="SSF47473">
    <property type="entry name" value="EF-hand"/>
    <property type="match status" value="1"/>
</dbReference>
<evidence type="ECO:0000256" key="1">
    <source>
        <dbReference type="ARBA" id="ARBA00001946"/>
    </source>
</evidence>
<keyword evidence="3 11" id="KW-0808">Transferase</keyword>
<dbReference type="GO" id="GO:0005509">
    <property type="term" value="F:calcium ion binding"/>
    <property type="evidence" value="ECO:0007669"/>
    <property type="project" value="InterPro"/>
</dbReference>
<dbReference type="PROSITE" id="PS50222">
    <property type="entry name" value="EF_HAND_2"/>
    <property type="match status" value="3"/>
</dbReference>
<dbReference type="InterPro" id="IPR008271">
    <property type="entry name" value="Ser/Thr_kinase_AS"/>
</dbReference>
<name>A0AAD9D8W3_9STRA</name>
<dbReference type="SMART" id="SM00220">
    <property type="entry name" value="S_TKc"/>
    <property type="match status" value="1"/>
</dbReference>
<dbReference type="Gene3D" id="1.10.238.10">
    <property type="entry name" value="EF-hand"/>
    <property type="match status" value="2"/>
</dbReference>
<dbReference type="Gene3D" id="1.10.510.10">
    <property type="entry name" value="Transferase(Phosphotransferase) domain 1"/>
    <property type="match status" value="1"/>
</dbReference>